<dbReference type="Gene3D" id="3.30.70.940">
    <property type="entry name" value="NusG, N-terminal domain"/>
    <property type="match status" value="1"/>
</dbReference>
<proteinExistence type="inferred from homology"/>
<dbReference type="Gene3D" id="2.30.30.30">
    <property type="match status" value="4"/>
</dbReference>
<dbReference type="InterPro" id="IPR005100">
    <property type="entry name" value="NGN-domain"/>
</dbReference>
<dbReference type="PANTHER" id="PTHR11125:SF7">
    <property type="entry name" value="TRANSCRIPTION ELONGATION FACTOR SPT5"/>
    <property type="match status" value="1"/>
</dbReference>
<feature type="region of interest" description="Disordered" evidence="7">
    <location>
        <begin position="510"/>
        <end position="535"/>
    </location>
</feature>
<dbReference type="AlphaFoldDB" id="A0A7J6V8A7"/>
<evidence type="ECO:0000259" key="9">
    <source>
        <dbReference type="SMART" id="SM00739"/>
    </source>
</evidence>
<dbReference type="FunFam" id="3.30.70.940:FF:000005">
    <property type="entry name" value="Transcription elongation factor SPT5"/>
    <property type="match status" value="1"/>
</dbReference>
<keyword evidence="5" id="KW-0804">Transcription</keyword>
<comment type="caution">
    <text evidence="10">The sequence shown here is derived from an EMBL/GenBank/DDBJ whole genome shotgun (WGS) entry which is preliminary data.</text>
</comment>
<dbReference type="InterPro" id="IPR006645">
    <property type="entry name" value="NGN-like_dom"/>
</dbReference>
<evidence type="ECO:0000256" key="7">
    <source>
        <dbReference type="SAM" id="MobiDB-lite"/>
    </source>
</evidence>
<dbReference type="InterPro" id="IPR036735">
    <property type="entry name" value="NGN_dom_sf"/>
</dbReference>
<dbReference type="FunFam" id="2.30.30.30:FF:000028">
    <property type="entry name" value="Transcription elongation factor SPT5"/>
    <property type="match status" value="1"/>
</dbReference>
<comment type="subcellular location">
    <subcellularLocation>
        <location evidence="1">Nucleus</location>
    </subcellularLocation>
</comment>
<feature type="domain" description="KOW" evidence="9">
    <location>
        <begin position="367"/>
        <end position="394"/>
    </location>
</feature>
<keyword evidence="11" id="KW-1185">Reference proteome</keyword>
<dbReference type="InterPro" id="IPR039385">
    <property type="entry name" value="NGN_Euk"/>
</dbReference>
<feature type="domain" description="KOW" evidence="9">
    <location>
        <begin position="315"/>
        <end position="342"/>
    </location>
</feature>
<dbReference type="Proteomes" id="UP000554482">
    <property type="component" value="Unassembled WGS sequence"/>
</dbReference>
<dbReference type="CDD" id="cd06083">
    <property type="entry name" value="KOW_Spt5_3"/>
    <property type="match status" value="1"/>
</dbReference>
<dbReference type="CDD" id="cd06081">
    <property type="entry name" value="KOW_Spt5_1"/>
    <property type="match status" value="1"/>
</dbReference>
<evidence type="ECO:0000256" key="4">
    <source>
        <dbReference type="ARBA" id="ARBA00021370"/>
    </source>
</evidence>
<dbReference type="Pfam" id="PF03439">
    <property type="entry name" value="Spt5-NGN"/>
    <property type="match status" value="1"/>
</dbReference>
<dbReference type="EMBL" id="JABWDY010036696">
    <property type="protein sequence ID" value="KAF5181007.1"/>
    <property type="molecule type" value="Genomic_DNA"/>
</dbReference>
<dbReference type="CDD" id="cd06085">
    <property type="entry name" value="KOW_Spt5_5"/>
    <property type="match status" value="1"/>
</dbReference>
<keyword evidence="10" id="KW-0648">Protein biosynthesis</keyword>
<reference evidence="10 11" key="1">
    <citation type="submission" date="2020-06" db="EMBL/GenBank/DDBJ databases">
        <title>Transcriptomic and genomic resources for Thalictrum thalictroides and T. hernandezii: Facilitating candidate gene discovery in an emerging model plant lineage.</title>
        <authorList>
            <person name="Arias T."/>
            <person name="Riano-Pachon D.M."/>
            <person name="Di Stilio V.S."/>
        </authorList>
    </citation>
    <scope>NUCLEOTIDE SEQUENCE [LARGE SCALE GENOMIC DNA]</scope>
    <source>
        <strain evidence="11">cv. WT478/WT964</strain>
        <tissue evidence="10">Leaves</tissue>
    </source>
</reference>
<dbReference type="GO" id="GO:0032044">
    <property type="term" value="C:DSIF complex"/>
    <property type="evidence" value="ECO:0007669"/>
    <property type="project" value="TreeGrafter"/>
</dbReference>
<feature type="region of interest" description="Disordered" evidence="7">
    <location>
        <begin position="1"/>
        <end position="34"/>
    </location>
</feature>
<dbReference type="GO" id="GO:0006368">
    <property type="term" value="P:transcription elongation by RNA polymerase II"/>
    <property type="evidence" value="ECO:0007669"/>
    <property type="project" value="TreeGrafter"/>
</dbReference>
<dbReference type="SMART" id="SM00738">
    <property type="entry name" value="NGN"/>
    <property type="match status" value="1"/>
</dbReference>
<sequence>FIVHGGDDDDLQDDDGRYRMQHRQRRPPSPERELDVEQVERHLRERFGVLNNDYDEDFDNEETTQLDQQALIPCITDSKLWMVGCKTGHEREVVAYLMQKAIDKGSESQITSAIALDHLKNYIYVEAHKEAHVKEAIKGVRNIYQTKLMLVPLKEMTDVLSVESKAVDVSKNMWVRLKIGIYKGDLAKVVDVDNVRRSVTVKLIPRIDLQTLANKVVGGREVVKKKVIPPQRFINIHNARDLHLRVKRSRDRTTGDYFDHVEGMRFQDGFLLKTFAMKSISTQNIQPTLDELEKFRNPEDADDDSAMFGNREKGHFMEGDAVLVHIGDLKNLMGRVEKVEEEYVHIRPKSKDMPRSIVVSKKEVCKYFKPGDHVKVLFGARKGATGMVIKVEGQFLIIVSDSTKEDIRVFADHVTESTEVTSDVKFVMHAPQRPQSPKRPPRGGFSTNFGGRHRDGRGPGSMVGSTVKIRQGHYKGCQGRIVDINHQTARVELESQMKVVTVNRNDISDKGTVSTPFRETPHSHLGSETPMRPSRTPLHPYMPTPLREPGESTPVHYGMRTPMHDRAWNPSPLSPTIGV</sequence>
<dbReference type="PANTHER" id="PTHR11125">
    <property type="entry name" value="SUPPRESSOR OF TY 5"/>
    <property type="match status" value="1"/>
</dbReference>
<feature type="domain" description="KOW" evidence="9">
    <location>
        <begin position="460"/>
        <end position="487"/>
    </location>
</feature>
<evidence type="ECO:0000313" key="11">
    <source>
        <dbReference type="Proteomes" id="UP000554482"/>
    </source>
</evidence>
<dbReference type="GO" id="GO:0006357">
    <property type="term" value="P:regulation of transcription by RNA polymerase II"/>
    <property type="evidence" value="ECO:0007669"/>
    <property type="project" value="InterPro"/>
</dbReference>
<dbReference type="InterPro" id="IPR005825">
    <property type="entry name" value="Ribosomal_uL24_CS"/>
</dbReference>
<dbReference type="Pfam" id="PF23290">
    <property type="entry name" value="KOW5_SPT5"/>
    <property type="match status" value="1"/>
</dbReference>
<evidence type="ECO:0000256" key="6">
    <source>
        <dbReference type="ARBA" id="ARBA00023242"/>
    </source>
</evidence>
<dbReference type="GO" id="GO:0005840">
    <property type="term" value="C:ribosome"/>
    <property type="evidence" value="ECO:0007669"/>
    <property type="project" value="InterPro"/>
</dbReference>
<evidence type="ECO:0000313" key="10">
    <source>
        <dbReference type="EMBL" id="KAF5181007.1"/>
    </source>
</evidence>
<dbReference type="InterPro" id="IPR041978">
    <property type="entry name" value="KOW_Spt5_5"/>
</dbReference>
<accession>A0A7J6V8A7</accession>
<comment type="similarity">
    <text evidence="2">Belongs to the SPT5 family.</text>
</comment>
<dbReference type="GO" id="GO:0003735">
    <property type="term" value="F:structural constituent of ribosome"/>
    <property type="evidence" value="ECO:0007669"/>
    <property type="project" value="InterPro"/>
</dbReference>
<name>A0A7J6V8A7_THATH</name>
<dbReference type="GO" id="GO:0003729">
    <property type="term" value="F:mRNA binding"/>
    <property type="evidence" value="ECO:0007669"/>
    <property type="project" value="TreeGrafter"/>
</dbReference>
<dbReference type="InterPro" id="IPR041973">
    <property type="entry name" value="KOW_Spt5_1"/>
</dbReference>
<dbReference type="PROSITE" id="PS01108">
    <property type="entry name" value="RIBOSOMAL_L24"/>
    <property type="match status" value="1"/>
</dbReference>
<dbReference type="InterPro" id="IPR008991">
    <property type="entry name" value="Translation_prot_SH3-like_sf"/>
</dbReference>
<keyword evidence="6" id="KW-0539">Nucleus</keyword>
<dbReference type="CDD" id="cd09888">
    <property type="entry name" value="NGN_Euk"/>
    <property type="match status" value="1"/>
</dbReference>
<evidence type="ECO:0000256" key="3">
    <source>
        <dbReference type="ARBA" id="ARBA00020181"/>
    </source>
</evidence>
<organism evidence="10 11">
    <name type="scientific">Thalictrum thalictroides</name>
    <name type="common">Rue-anemone</name>
    <name type="synonym">Anemone thalictroides</name>
    <dbReference type="NCBI Taxonomy" id="46969"/>
    <lineage>
        <taxon>Eukaryota</taxon>
        <taxon>Viridiplantae</taxon>
        <taxon>Streptophyta</taxon>
        <taxon>Embryophyta</taxon>
        <taxon>Tracheophyta</taxon>
        <taxon>Spermatophyta</taxon>
        <taxon>Magnoliopsida</taxon>
        <taxon>Ranunculales</taxon>
        <taxon>Ranunculaceae</taxon>
        <taxon>Thalictroideae</taxon>
        <taxon>Thalictrum</taxon>
    </lineage>
</organism>
<dbReference type="GO" id="GO:0032784">
    <property type="term" value="P:regulation of DNA-templated transcription elongation"/>
    <property type="evidence" value="ECO:0007669"/>
    <property type="project" value="InterPro"/>
</dbReference>
<dbReference type="InterPro" id="IPR005824">
    <property type="entry name" value="KOW"/>
</dbReference>
<feature type="region of interest" description="Disordered" evidence="7">
    <location>
        <begin position="431"/>
        <end position="464"/>
    </location>
</feature>
<dbReference type="SMART" id="SM00739">
    <property type="entry name" value="KOW"/>
    <property type="match status" value="4"/>
</dbReference>
<evidence type="ECO:0000259" key="8">
    <source>
        <dbReference type="SMART" id="SM00738"/>
    </source>
</evidence>
<dbReference type="InterPro" id="IPR014722">
    <property type="entry name" value="Rib_uL2_dom2"/>
</dbReference>
<evidence type="ECO:0000256" key="5">
    <source>
        <dbReference type="ARBA" id="ARBA00023163"/>
    </source>
</evidence>
<gene>
    <name evidence="10" type="ORF">FRX31_029408</name>
</gene>
<feature type="domain" description="KOW" evidence="9">
    <location>
        <begin position="168"/>
        <end position="195"/>
    </location>
</feature>
<dbReference type="InterPro" id="IPR039659">
    <property type="entry name" value="SPT5"/>
</dbReference>
<dbReference type="Pfam" id="PF23042">
    <property type="entry name" value="KOW1_SPT5"/>
    <property type="match status" value="1"/>
</dbReference>
<dbReference type="GO" id="GO:0003746">
    <property type="term" value="F:translation elongation factor activity"/>
    <property type="evidence" value="ECO:0007669"/>
    <property type="project" value="UniProtKB-KW"/>
</dbReference>
<feature type="domain" description="NusG-like N-terminal" evidence="8">
    <location>
        <begin position="77"/>
        <end position="163"/>
    </location>
</feature>
<feature type="non-terminal residue" evidence="10">
    <location>
        <position position="1"/>
    </location>
</feature>
<keyword evidence="10" id="KW-0251">Elongation factor</keyword>
<protein>
    <recommendedName>
        <fullName evidence="3">Transcription elongation factor SPT5</fullName>
    </recommendedName>
    <alternativeName>
        <fullName evidence="4">Transcription elongation factor spt5</fullName>
    </alternativeName>
</protein>
<dbReference type="SUPFAM" id="SSF50104">
    <property type="entry name" value="Translation proteins SH3-like domain"/>
    <property type="match status" value="1"/>
</dbReference>
<dbReference type="Pfam" id="PF23284">
    <property type="entry name" value="KOW2_Spt5"/>
    <property type="match status" value="1"/>
</dbReference>
<evidence type="ECO:0000256" key="2">
    <source>
        <dbReference type="ARBA" id="ARBA00006956"/>
    </source>
</evidence>
<dbReference type="InterPro" id="IPR041975">
    <property type="entry name" value="KOW_Spt5_2"/>
</dbReference>
<dbReference type="InterPro" id="IPR041976">
    <property type="entry name" value="KOW_Spt5_3"/>
</dbReference>
<evidence type="ECO:0000256" key="1">
    <source>
        <dbReference type="ARBA" id="ARBA00004123"/>
    </source>
</evidence>
<dbReference type="OrthoDB" id="28901at2759"/>